<dbReference type="AlphaFoldDB" id="A0A849A2I8"/>
<dbReference type="GO" id="GO:0005886">
    <property type="term" value="C:plasma membrane"/>
    <property type="evidence" value="ECO:0007669"/>
    <property type="project" value="UniProtKB-SubCell"/>
</dbReference>
<keyword evidence="1" id="KW-0812">Transmembrane</keyword>
<evidence type="ECO:0000313" key="2">
    <source>
        <dbReference type="EMBL" id="NNG34775.1"/>
    </source>
</evidence>
<dbReference type="PANTHER" id="PTHR34300">
    <property type="entry name" value="QUEUOSINE PRECURSOR TRANSPORTER-RELATED"/>
    <property type="match status" value="1"/>
</dbReference>
<gene>
    <name evidence="2" type="ORF">HKD39_03360</name>
</gene>
<evidence type="ECO:0000313" key="3">
    <source>
        <dbReference type="Proteomes" id="UP000562984"/>
    </source>
</evidence>
<keyword evidence="3" id="KW-1185">Reference proteome</keyword>
<dbReference type="NCBIfam" id="TIGR00697">
    <property type="entry name" value="queuosine precursor transporter"/>
    <property type="match status" value="1"/>
</dbReference>
<keyword evidence="1" id="KW-0472">Membrane</keyword>
<dbReference type="Proteomes" id="UP000562984">
    <property type="component" value="Unassembled WGS sequence"/>
</dbReference>
<evidence type="ECO:0000256" key="1">
    <source>
        <dbReference type="HAMAP-Rule" id="MF_02088"/>
    </source>
</evidence>
<protein>
    <recommendedName>
        <fullName evidence="1">Probable queuosine precursor transporter</fullName>
        <shortName evidence="1">Q precursor transporter</shortName>
    </recommendedName>
</protein>
<feature type="transmembrane region" description="Helical" evidence="1">
    <location>
        <begin position="93"/>
        <end position="114"/>
    </location>
</feature>
<comment type="similarity">
    <text evidence="1">Belongs to the vitamin uptake transporter (VUT/ECF) (TC 2.A.88) family. Q precursor transporter subfamily.</text>
</comment>
<accession>A0A849A2I8</accession>
<keyword evidence="1" id="KW-0813">Transport</keyword>
<dbReference type="PANTHER" id="PTHR34300:SF2">
    <property type="entry name" value="QUEUOSINE PRECURSOR TRANSPORTER-RELATED"/>
    <property type="match status" value="1"/>
</dbReference>
<dbReference type="InterPro" id="IPR003744">
    <property type="entry name" value="YhhQ"/>
</dbReference>
<comment type="function">
    <text evidence="1">Involved in the import of queuosine (Q) precursors, required for Q precursor salvage.</text>
</comment>
<feature type="transmembrane region" description="Helical" evidence="1">
    <location>
        <begin position="61"/>
        <end position="81"/>
    </location>
</feature>
<feature type="transmembrane region" description="Helical" evidence="1">
    <location>
        <begin position="175"/>
        <end position="197"/>
    </location>
</feature>
<dbReference type="EMBL" id="JABEND010000002">
    <property type="protein sequence ID" value="NNG34775.1"/>
    <property type="molecule type" value="Genomic_DNA"/>
</dbReference>
<keyword evidence="1" id="KW-1133">Transmembrane helix</keyword>
<name>A0A849A2I8_9ACTN</name>
<reference evidence="2 3" key="1">
    <citation type="submission" date="2020-05" db="EMBL/GenBank/DDBJ databases">
        <title>Nakamurella sp. DB0629 isolated from air conditioner.</title>
        <authorList>
            <person name="Kim D.H."/>
            <person name="Kim D.-U."/>
        </authorList>
    </citation>
    <scope>NUCLEOTIDE SEQUENCE [LARGE SCALE GENOMIC DNA]</scope>
    <source>
        <strain evidence="2 3">DB0629</strain>
    </source>
</reference>
<proteinExistence type="inferred from homology"/>
<comment type="caution">
    <text evidence="2">The sequence shown here is derived from an EMBL/GenBank/DDBJ whole genome shotgun (WGS) entry which is preliminary data.</text>
</comment>
<dbReference type="GO" id="GO:0022857">
    <property type="term" value="F:transmembrane transporter activity"/>
    <property type="evidence" value="ECO:0007669"/>
    <property type="project" value="UniProtKB-UniRule"/>
</dbReference>
<dbReference type="Pfam" id="PF02592">
    <property type="entry name" value="Vut_1"/>
    <property type="match status" value="1"/>
</dbReference>
<feature type="transmembrane region" description="Helical" evidence="1">
    <location>
        <begin position="135"/>
        <end position="163"/>
    </location>
</feature>
<keyword evidence="1" id="KW-1003">Cell membrane</keyword>
<feature type="transmembrane region" description="Helical" evidence="1">
    <location>
        <begin position="34"/>
        <end position="54"/>
    </location>
</feature>
<sequence length="221" mass="23629">MFYPMLAGIFCTLLLISNIGATKGIEFGPVLTDGGVFVFPLTYVIGDVMTEVYGLRAARRVILLGFVMLLLANLVFWLVSISPGAPGYTGQDAFDTIVGVVPQILLAGICGYLIGEFLNSYVMVKLKARNKENKLWLRALSSTVVSEFFDTLTFCLIAGPAIGITGFKDLANYTLLGFVIKVAVEAALLPVVTVPVINAIKKREPSYQSALAAQSPPAAGT</sequence>
<organism evidence="2 3">
    <name type="scientific">Nakamurella aerolata</name>
    <dbReference type="NCBI Taxonomy" id="1656892"/>
    <lineage>
        <taxon>Bacteria</taxon>
        <taxon>Bacillati</taxon>
        <taxon>Actinomycetota</taxon>
        <taxon>Actinomycetes</taxon>
        <taxon>Nakamurellales</taxon>
        <taxon>Nakamurellaceae</taxon>
        <taxon>Nakamurella</taxon>
    </lineage>
</organism>
<comment type="subcellular location">
    <subcellularLocation>
        <location evidence="1">Cell membrane</location>
        <topology evidence="1">Multi-pass membrane protein</topology>
    </subcellularLocation>
</comment>
<dbReference type="HAMAP" id="MF_02088">
    <property type="entry name" value="Q_prec_transport"/>
    <property type="match status" value="1"/>
</dbReference>